<protein>
    <submittedName>
        <fullName evidence="2">Sugar phosphate isomerase</fullName>
    </submittedName>
</protein>
<dbReference type="SUPFAM" id="SSF51658">
    <property type="entry name" value="Xylose isomerase-like"/>
    <property type="match status" value="1"/>
</dbReference>
<dbReference type="InterPro" id="IPR036237">
    <property type="entry name" value="Xyl_isomerase-like_sf"/>
</dbReference>
<dbReference type="GO" id="GO:0016853">
    <property type="term" value="F:isomerase activity"/>
    <property type="evidence" value="ECO:0007669"/>
    <property type="project" value="UniProtKB-KW"/>
</dbReference>
<dbReference type="EMBL" id="CP018866">
    <property type="protein sequence ID" value="AST89987.1"/>
    <property type="molecule type" value="Genomic_DNA"/>
</dbReference>
<evidence type="ECO:0000313" key="2">
    <source>
        <dbReference type="EMBL" id="AST89987.1"/>
    </source>
</evidence>
<dbReference type="AlphaFoldDB" id="A0A223KKU8"/>
<dbReference type="RefSeq" id="WP_066421404.1">
    <property type="nucleotide sequence ID" value="NZ_CP018866.1"/>
</dbReference>
<evidence type="ECO:0000259" key="1">
    <source>
        <dbReference type="Pfam" id="PF01261"/>
    </source>
</evidence>
<proteinExistence type="predicted"/>
<gene>
    <name evidence="2" type="ORF">BC6307_01165</name>
</gene>
<keyword evidence="2" id="KW-0413">Isomerase</keyword>
<dbReference type="Proteomes" id="UP000215224">
    <property type="component" value="Chromosome"/>
</dbReference>
<reference evidence="2 3" key="1">
    <citation type="submission" date="2016-12" db="EMBL/GenBank/DDBJ databases">
        <title>The whole genome sequencing and assembly of Bacillus cohnii DSM 6307T strain.</title>
        <authorList>
            <person name="Lee Y.-J."/>
            <person name="Yi H."/>
            <person name="Bahn Y.-S."/>
            <person name="Kim J.F."/>
            <person name="Lee D.-W."/>
        </authorList>
    </citation>
    <scope>NUCLEOTIDE SEQUENCE [LARGE SCALE GENOMIC DNA]</scope>
    <source>
        <strain evidence="2 3">DSM 6307</strain>
    </source>
</reference>
<dbReference type="KEGG" id="bcoh:BC6307_01165"/>
<dbReference type="InterPro" id="IPR050312">
    <property type="entry name" value="IolE/XylAMocC-like"/>
</dbReference>
<dbReference type="STRING" id="1314751.GCA_001591425_04771"/>
<dbReference type="Pfam" id="PF01261">
    <property type="entry name" value="AP_endonuc_2"/>
    <property type="match status" value="1"/>
</dbReference>
<keyword evidence="3" id="KW-1185">Reference proteome</keyword>
<name>A0A223KKU8_9BACI</name>
<dbReference type="PANTHER" id="PTHR12110:SF41">
    <property type="entry name" value="INOSOSE DEHYDRATASE"/>
    <property type="match status" value="1"/>
</dbReference>
<feature type="domain" description="Xylose isomerase-like TIM barrel" evidence="1">
    <location>
        <begin position="28"/>
        <end position="280"/>
    </location>
</feature>
<dbReference type="Gene3D" id="3.20.20.150">
    <property type="entry name" value="Divalent-metal-dependent TIM barrel enzymes"/>
    <property type="match status" value="1"/>
</dbReference>
<accession>A0A223KKU8</accession>
<dbReference type="InterPro" id="IPR013022">
    <property type="entry name" value="Xyl_isomerase-like_TIM-brl"/>
</dbReference>
<evidence type="ECO:0000313" key="3">
    <source>
        <dbReference type="Proteomes" id="UP000215224"/>
    </source>
</evidence>
<organism evidence="2 3">
    <name type="scientific">Sutcliffiella cohnii</name>
    <dbReference type="NCBI Taxonomy" id="33932"/>
    <lineage>
        <taxon>Bacteria</taxon>
        <taxon>Bacillati</taxon>
        <taxon>Bacillota</taxon>
        <taxon>Bacilli</taxon>
        <taxon>Bacillales</taxon>
        <taxon>Bacillaceae</taxon>
        <taxon>Sutcliffiella</taxon>
    </lineage>
</organism>
<dbReference type="PANTHER" id="PTHR12110">
    <property type="entry name" value="HYDROXYPYRUVATE ISOMERASE"/>
    <property type="match status" value="1"/>
</dbReference>
<sequence>MKKGKIGVQMMMLKDKVEELGVYETMKKIHGLGFSAVEVSQIPMTEENVAELKRASEDFGIEIAALSAALEPMMPGMPGETLSADFDKIVNDCKTLNCNFLRIGMLPLTTIGHKDKIMEFVQKADEVAERLAEHGIDLYYHNHHIEFQKYDGEYLFDIIKNNTSKLGFEIDVHWVHRGGLNPVDVIRKYEGRVSLIHLKDYRIGQMDLSVMEGGFDRDKFFQAFNNTVQFAELGQGSLDFNAIIDAGLESGSQYFLIEQDDVYGRDPFDCLKDSAEHLRSIGYADWF</sequence>